<dbReference type="SUPFAM" id="SSF48576">
    <property type="entry name" value="Terpenoid synthases"/>
    <property type="match status" value="1"/>
</dbReference>
<organism evidence="1 2">
    <name type="scientific">Perilla frutescens var. hirtella</name>
    <name type="common">Perilla citriodora</name>
    <name type="synonym">Perilla setoyensis</name>
    <dbReference type="NCBI Taxonomy" id="608512"/>
    <lineage>
        <taxon>Eukaryota</taxon>
        <taxon>Viridiplantae</taxon>
        <taxon>Streptophyta</taxon>
        <taxon>Embryophyta</taxon>
        <taxon>Tracheophyta</taxon>
        <taxon>Spermatophyta</taxon>
        <taxon>Magnoliopsida</taxon>
        <taxon>eudicotyledons</taxon>
        <taxon>Gunneridae</taxon>
        <taxon>Pentapetalae</taxon>
        <taxon>asterids</taxon>
        <taxon>lamiids</taxon>
        <taxon>Lamiales</taxon>
        <taxon>Lamiaceae</taxon>
        <taxon>Nepetoideae</taxon>
        <taxon>Elsholtzieae</taxon>
        <taxon>Perilla</taxon>
    </lineage>
</organism>
<sequence>MYILSTRPISFSFGFGYGPISSATEPRLSSKNCSTGNSKLKVCSGNDGFEVEPFNEKSEIEESIDCKIKKMLQSMDDEPIKYGLETPWYATLPALDARFFIDHYSVDDLLSIANSLYRLSEMNNDTYLELAKLDYKRCQQQHQMEWKHIQQWYEDCNLEEFGISKKKILEAQFLAVASLFELDRSGERVAWVKSQILSDILSTYYFMKQSDHSSHHNTEFSTPFNTKIQVGKGFKNVERIITILFEALTQLKKDARQRSNGDISDDLLHEAWGGWLKKLGEGTERQEVEVIVRTINICGGHILSKEVLAHHEYKIISQLTNRICHHLLKLENQKMVGEEIKKEMQLLVQLVLQDSSNGISRAIKQTFLVVAKTFYHRAYFSASQIETHISMMLFEQLV</sequence>
<dbReference type="PANTHER" id="PTHR31739">
    <property type="entry name" value="ENT-COPALYL DIPHOSPHATE SYNTHASE, CHLOROPLASTIC"/>
    <property type="match status" value="1"/>
</dbReference>
<dbReference type="GO" id="GO:0009507">
    <property type="term" value="C:chloroplast"/>
    <property type="evidence" value="ECO:0007669"/>
    <property type="project" value="TreeGrafter"/>
</dbReference>
<dbReference type="EMBL" id="SDAM02000020">
    <property type="protein sequence ID" value="KAH6836270.1"/>
    <property type="molecule type" value="Genomic_DNA"/>
</dbReference>
<dbReference type="PANTHER" id="PTHR31739:SF30">
    <property type="entry name" value="COPAL-8-OL DIPHOSPHATE HYDRATASE, CHLOROPLASTIC"/>
    <property type="match status" value="1"/>
</dbReference>
<reference evidence="1 2" key="1">
    <citation type="journal article" date="2021" name="Nat. Commun.">
        <title>Incipient diploidization of the medicinal plant Perilla within 10,000 years.</title>
        <authorList>
            <person name="Zhang Y."/>
            <person name="Shen Q."/>
            <person name="Leng L."/>
            <person name="Zhang D."/>
            <person name="Chen S."/>
            <person name="Shi Y."/>
            <person name="Ning Z."/>
            <person name="Chen S."/>
        </authorList>
    </citation>
    <scope>NUCLEOTIDE SEQUENCE [LARGE SCALE GENOMIC DNA]</scope>
    <source>
        <strain evidence="2">cv. PC099</strain>
    </source>
</reference>
<dbReference type="InterPro" id="IPR008949">
    <property type="entry name" value="Isoprenoid_synthase_dom_sf"/>
</dbReference>
<dbReference type="GO" id="GO:0009686">
    <property type="term" value="P:gibberellin biosynthetic process"/>
    <property type="evidence" value="ECO:0007669"/>
    <property type="project" value="TreeGrafter"/>
</dbReference>
<dbReference type="InterPro" id="IPR050148">
    <property type="entry name" value="Terpene_synthase-like"/>
</dbReference>
<protein>
    <submittedName>
        <fullName evidence="1">Uncharacterized protein</fullName>
    </submittedName>
</protein>
<dbReference type="Proteomes" id="UP001190926">
    <property type="component" value="Unassembled WGS sequence"/>
</dbReference>
<name>A0AAD4JLX6_PERFH</name>
<dbReference type="Gene3D" id="1.50.10.130">
    <property type="entry name" value="Terpene synthase, N-terminal domain"/>
    <property type="match status" value="1"/>
</dbReference>
<comment type="caution">
    <text evidence="1">The sequence shown here is derived from an EMBL/GenBank/DDBJ whole genome shotgun (WGS) entry which is preliminary data.</text>
</comment>
<dbReference type="AlphaFoldDB" id="A0AAD4JLX6"/>
<dbReference type="GO" id="GO:0000287">
    <property type="term" value="F:magnesium ion binding"/>
    <property type="evidence" value="ECO:0007669"/>
    <property type="project" value="TreeGrafter"/>
</dbReference>
<evidence type="ECO:0000313" key="1">
    <source>
        <dbReference type="EMBL" id="KAH6836270.1"/>
    </source>
</evidence>
<keyword evidence="2" id="KW-1185">Reference proteome</keyword>
<proteinExistence type="predicted"/>
<dbReference type="InterPro" id="IPR036965">
    <property type="entry name" value="Terpene_synth_N_sf"/>
</dbReference>
<dbReference type="GO" id="GO:0010333">
    <property type="term" value="F:terpene synthase activity"/>
    <property type="evidence" value="ECO:0007669"/>
    <property type="project" value="InterPro"/>
</dbReference>
<evidence type="ECO:0000313" key="2">
    <source>
        <dbReference type="Proteomes" id="UP001190926"/>
    </source>
</evidence>
<gene>
    <name evidence="1" type="ORF">C2S53_001136</name>
</gene>
<accession>A0AAD4JLX6</accession>
<dbReference type="Gene3D" id="1.10.600.10">
    <property type="entry name" value="Farnesyl Diphosphate Synthase"/>
    <property type="match status" value="1"/>
</dbReference>